<evidence type="ECO:0000256" key="4">
    <source>
        <dbReference type="SAM" id="MobiDB-lite"/>
    </source>
</evidence>
<dbReference type="EMBL" id="BMAV01024643">
    <property type="protein sequence ID" value="GFS34849.1"/>
    <property type="molecule type" value="Genomic_DNA"/>
</dbReference>
<reference evidence="6" key="1">
    <citation type="submission" date="2020-08" db="EMBL/GenBank/DDBJ databases">
        <title>Multicomponent nature underlies the extraordinary mechanical properties of spider dragline silk.</title>
        <authorList>
            <person name="Kono N."/>
            <person name="Nakamura H."/>
            <person name="Mori M."/>
            <person name="Yoshida Y."/>
            <person name="Ohtoshi R."/>
            <person name="Malay A.D."/>
            <person name="Moran D.A.P."/>
            <person name="Tomita M."/>
            <person name="Numata K."/>
            <person name="Arakawa K."/>
        </authorList>
    </citation>
    <scope>NUCLEOTIDE SEQUENCE</scope>
</reference>
<dbReference type="InterPro" id="IPR013882">
    <property type="entry name" value="Ctp1_C"/>
</dbReference>
<comment type="subcellular location">
    <subcellularLocation>
        <location evidence="1">Nucleus</location>
    </subcellularLocation>
</comment>
<feature type="compositionally biased region" description="Basic and acidic residues" evidence="4">
    <location>
        <begin position="277"/>
        <end position="291"/>
    </location>
</feature>
<dbReference type="Pfam" id="PF08573">
    <property type="entry name" value="SAE2"/>
    <property type="match status" value="1"/>
</dbReference>
<dbReference type="AlphaFoldDB" id="A0A8X6MAE9"/>
<keyword evidence="3" id="KW-0539">Nucleus</keyword>
<dbReference type="OrthoDB" id="5801062at2759"/>
<gene>
    <name evidence="6" type="primary">AVEN_64849_1</name>
    <name evidence="6" type="ORF">TNIN_388481</name>
</gene>
<feature type="domain" description="DNA endonuclease activator Ctp1 C-terminal" evidence="5">
    <location>
        <begin position="278"/>
        <end position="303"/>
    </location>
</feature>
<accession>A0A8X6MAE9</accession>
<sequence length="315" mass="38149">MDYIVRSKDTFIRYHGVVESKLPLNIKLVRNKCYSYGLIVSTRDEKVLVLERKVPYCVENFMKQLHERKILYFKQPIEPLFEKEYLNTLSPENKLEYDHYCGGLELEDKIDFSRGQLRAEVLRKILHNKERGRDILFQYVLRRFKEETGYNPCLQDSGADQCPLVEILFKSLDSNTYTQYYFLARGFPKRIQKWNFNKIDTWVDQRLVFEPRFLEKKEAMKVFKRQQKTRLDFKHLLLQEPELWNEKLAYEKRERKQLKARTCPDCEKYYASNPNHKLQESSRHRGDERPKTPPFFWELDFPEHLEPTDEGDYTF</sequence>
<evidence type="ECO:0000259" key="5">
    <source>
        <dbReference type="Pfam" id="PF08573"/>
    </source>
</evidence>
<protein>
    <recommendedName>
        <fullName evidence="5">DNA endonuclease activator Ctp1 C-terminal domain-containing protein</fullName>
    </recommendedName>
</protein>
<evidence type="ECO:0000313" key="7">
    <source>
        <dbReference type="Proteomes" id="UP000886998"/>
    </source>
</evidence>
<keyword evidence="7" id="KW-1185">Reference proteome</keyword>
<evidence type="ECO:0000256" key="1">
    <source>
        <dbReference type="ARBA" id="ARBA00004123"/>
    </source>
</evidence>
<keyword evidence="2" id="KW-0227">DNA damage</keyword>
<dbReference type="GO" id="GO:0006281">
    <property type="term" value="P:DNA repair"/>
    <property type="evidence" value="ECO:0007669"/>
    <property type="project" value="InterPro"/>
</dbReference>
<organism evidence="6 7">
    <name type="scientific">Trichonephila inaurata madagascariensis</name>
    <dbReference type="NCBI Taxonomy" id="2747483"/>
    <lineage>
        <taxon>Eukaryota</taxon>
        <taxon>Metazoa</taxon>
        <taxon>Ecdysozoa</taxon>
        <taxon>Arthropoda</taxon>
        <taxon>Chelicerata</taxon>
        <taxon>Arachnida</taxon>
        <taxon>Araneae</taxon>
        <taxon>Araneomorphae</taxon>
        <taxon>Entelegynae</taxon>
        <taxon>Araneoidea</taxon>
        <taxon>Nephilidae</taxon>
        <taxon>Trichonephila</taxon>
        <taxon>Trichonephila inaurata</taxon>
    </lineage>
</organism>
<name>A0A8X6MAE9_9ARAC</name>
<dbReference type="Proteomes" id="UP000886998">
    <property type="component" value="Unassembled WGS sequence"/>
</dbReference>
<comment type="caution">
    <text evidence="6">The sequence shown here is derived from an EMBL/GenBank/DDBJ whole genome shotgun (WGS) entry which is preliminary data.</text>
</comment>
<feature type="region of interest" description="Disordered" evidence="4">
    <location>
        <begin position="274"/>
        <end position="297"/>
    </location>
</feature>
<evidence type="ECO:0000313" key="6">
    <source>
        <dbReference type="EMBL" id="GFS34849.1"/>
    </source>
</evidence>
<proteinExistence type="predicted"/>
<evidence type="ECO:0000256" key="2">
    <source>
        <dbReference type="ARBA" id="ARBA00022763"/>
    </source>
</evidence>
<evidence type="ECO:0000256" key="3">
    <source>
        <dbReference type="ARBA" id="ARBA00023242"/>
    </source>
</evidence>
<dbReference type="GO" id="GO:0005634">
    <property type="term" value="C:nucleus"/>
    <property type="evidence" value="ECO:0007669"/>
    <property type="project" value="UniProtKB-SubCell"/>
</dbReference>